<dbReference type="EMBL" id="FQZC01000002">
    <property type="protein sequence ID" value="SHJ15340.1"/>
    <property type="molecule type" value="Genomic_DNA"/>
</dbReference>
<comment type="similarity">
    <text evidence="1">Belongs to the SIP oxidoreductase family.</text>
</comment>
<accession>A0ABY1IGR7</accession>
<dbReference type="Gene3D" id="3.40.50.80">
    <property type="entry name" value="Nucleotide-binding domain of ferredoxin-NADP reductase (FNR) module"/>
    <property type="match status" value="1"/>
</dbReference>
<dbReference type="InterPro" id="IPR017927">
    <property type="entry name" value="FAD-bd_FR_type"/>
</dbReference>
<dbReference type="Pfam" id="PF08021">
    <property type="entry name" value="FAD_binding_9"/>
    <property type="match status" value="1"/>
</dbReference>
<keyword evidence="4" id="KW-1185">Reference proteome</keyword>
<dbReference type="PROSITE" id="PS51384">
    <property type="entry name" value="FAD_FR"/>
    <property type="match status" value="1"/>
</dbReference>
<dbReference type="InterPro" id="IPR039261">
    <property type="entry name" value="FNR_nucleotide-bd"/>
</dbReference>
<dbReference type="Gene3D" id="2.40.30.10">
    <property type="entry name" value="Translation factors"/>
    <property type="match status" value="1"/>
</dbReference>
<dbReference type="InterPro" id="IPR007037">
    <property type="entry name" value="SIP_rossman_dom"/>
</dbReference>
<feature type="domain" description="FAD-binding FR-type" evidence="2">
    <location>
        <begin position="106"/>
        <end position="232"/>
    </location>
</feature>
<dbReference type="SUPFAM" id="SSF63380">
    <property type="entry name" value="Riboflavin synthase domain-like"/>
    <property type="match status" value="1"/>
</dbReference>
<reference evidence="3 4" key="1">
    <citation type="submission" date="2016-11" db="EMBL/GenBank/DDBJ databases">
        <authorList>
            <person name="Varghese N."/>
            <person name="Submissions S."/>
        </authorList>
    </citation>
    <scope>NUCLEOTIDE SEQUENCE [LARGE SCALE GENOMIC DNA]</scope>
    <source>
        <strain evidence="3 4">DSM 21988</strain>
    </source>
</reference>
<dbReference type="Pfam" id="PF04954">
    <property type="entry name" value="SIP"/>
    <property type="match status" value="1"/>
</dbReference>
<dbReference type="RefSeq" id="WP_060604274.1">
    <property type="nucleotide sequence ID" value="NZ_FQZC01000002.1"/>
</dbReference>
<dbReference type="CDD" id="cd06193">
    <property type="entry name" value="siderophore_interacting"/>
    <property type="match status" value="1"/>
</dbReference>
<evidence type="ECO:0000313" key="3">
    <source>
        <dbReference type="EMBL" id="SHJ15340.1"/>
    </source>
</evidence>
<evidence type="ECO:0000259" key="2">
    <source>
        <dbReference type="PROSITE" id="PS51384"/>
    </source>
</evidence>
<dbReference type="PANTHER" id="PTHR30157">
    <property type="entry name" value="FERRIC REDUCTASE, NADPH-DEPENDENT"/>
    <property type="match status" value="1"/>
</dbReference>
<dbReference type="Pfam" id="PF09981">
    <property type="entry name" value="DUF2218"/>
    <property type="match status" value="1"/>
</dbReference>
<dbReference type="InterPro" id="IPR014543">
    <property type="entry name" value="UCP028291"/>
</dbReference>
<dbReference type="InterPro" id="IPR013113">
    <property type="entry name" value="SIP_FAD-bd"/>
</dbReference>
<gene>
    <name evidence="3" type="ORF">SAMN02745911_1840</name>
</gene>
<dbReference type="InterPro" id="IPR039374">
    <property type="entry name" value="SIP_fam"/>
</dbReference>
<comment type="caution">
    <text evidence="3">The sequence shown here is derived from an EMBL/GenBank/DDBJ whole genome shotgun (WGS) entry which is preliminary data.</text>
</comment>
<proteinExistence type="inferred from homology"/>
<evidence type="ECO:0000256" key="1">
    <source>
        <dbReference type="ARBA" id="ARBA00035644"/>
    </source>
</evidence>
<dbReference type="Proteomes" id="UP000184290">
    <property type="component" value="Unassembled WGS sequence"/>
</dbReference>
<protein>
    <submittedName>
        <fullName evidence="3">NADPH-dependent ferric siderophore reductase, contains FAD-binding and SIP domains</fullName>
    </submittedName>
</protein>
<dbReference type="PANTHER" id="PTHR30157:SF0">
    <property type="entry name" value="NADPH-DEPENDENT FERRIC-CHELATE REDUCTASE"/>
    <property type="match status" value="1"/>
</dbReference>
<dbReference type="InterPro" id="IPR017938">
    <property type="entry name" value="Riboflavin_synthase-like_b-brl"/>
</dbReference>
<evidence type="ECO:0000313" key="4">
    <source>
        <dbReference type="Proteomes" id="UP000184290"/>
    </source>
</evidence>
<organism evidence="3 4">
    <name type="scientific">Aureimonas altamirensis DSM 21988</name>
    <dbReference type="NCBI Taxonomy" id="1121026"/>
    <lineage>
        <taxon>Bacteria</taxon>
        <taxon>Pseudomonadati</taxon>
        <taxon>Pseudomonadota</taxon>
        <taxon>Alphaproteobacteria</taxon>
        <taxon>Hyphomicrobiales</taxon>
        <taxon>Aurantimonadaceae</taxon>
        <taxon>Aureimonas</taxon>
    </lineage>
</organism>
<sequence>MSGHFAFRLAGAATPADGRRMLDEVCDHFVEHAEVRRVGDTATLTDELGSTVLRLVGERIEIELASPSQAELDLSRNHLAEHMFYFAGAEPLDLTWRAPPPQGVIANLHEATVVAAYDVTRNMRRVVFRCADIEPFLHGDIHVRLLIPARGREPVWPGYRADGRVDWPEGEDAPVVRAYTIRAVDAARCELSIDFLQHPSSHGPTPGADFARDAKAGERVALLGPGSGGIPRAQSILLAGDESALPAIARIVEELPPGASARAIIEVEDAGEERYLPRIEGLDVTWLHRSGYAPDEGGRLGQAIGAAIENMSGDTFVFVACEKQDVRSVRTLLKRRGHARGNMYVAWYWERQA</sequence>
<name>A0ABY1IGR7_9HYPH</name>
<dbReference type="Gene3D" id="3.30.310.50">
    <property type="entry name" value="Alpha-D-phosphohexomutase, C-terminal domain"/>
    <property type="match status" value="1"/>
</dbReference>